<evidence type="ECO:0000313" key="1">
    <source>
        <dbReference type="EMBL" id="GDY49168.1"/>
    </source>
</evidence>
<comment type="caution">
    <text evidence="1">The sequence shown here is derived from an EMBL/GenBank/DDBJ whole genome shotgun (WGS) entry which is preliminary data.</text>
</comment>
<gene>
    <name evidence="1" type="ORF">SANT12839_100500</name>
</gene>
<dbReference type="AlphaFoldDB" id="A0A4D4KRU0"/>
<organism evidence="1 2">
    <name type="scientific">Streptomyces antimycoticus</name>
    <dbReference type="NCBI Taxonomy" id="68175"/>
    <lineage>
        <taxon>Bacteria</taxon>
        <taxon>Bacillati</taxon>
        <taxon>Actinomycetota</taxon>
        <taxon>Actinomycetes</taxon>
        <taxon>Kitasatosporales</taxon>
        <taxon>Streptomycetaceae</taxon>
        <taxon>Streptomyces</taxon>
        <taxon>Streptomyces violaceusniger group</taxon>
    </lineage>
</organism>
<reference evidence="1 2" key="1">
    <citation type="journal article" date="2020" name="Int. J. Syst. Evol. Microbiol.">
        <title>Reclassification of Streptomyces castelarensis and Streptomyces sporoclivatus as later heterotypic synonyms of Streptomyces antimycoticus.</title>
        <authorList>
            <person name="Komaki H."/>
            <person name="Tamura T."/>
        </authorList>
    </citation>
    <scope>NUCLEOTIDE SEQUENCE [LARGE SCALE GENOMIC DNA]</scope>
    <source>
        <strain evidence="1 2">NBRC 12839</strain>
    </source>
</reference>
<sequence length="101" mass="10584">MRPAVVSMAAAAAAQRRIIMTVTVTCPSGPNAQFPVAVTPKWMCGIWTPSVLKALGIRDIVGPRRAVLPAREAPRGPDDLSAAVVAVDAQRARLVVEVVAT</sequence>
<dbReference type="Proteomes" id="UP000299290">
    <property type="component" value="Unassembled WGS sequence"/>
</dbReference>
<accession>A0A4D4KRU0</accession>
<protein>
    <submittedName>
        <fullName evidence="1">Uncharacterized protein</fullName>
    </submittedName>
</protein>
<evidence type="ECO:0000313" key="2">
    <source>
        <dbReference type="Proteomes" id="UP000299290"/>
    </source>
</evidence>
<proteinExistence type="predicted"/>
<name>A0A4D4KRU0_9ACTN</name>
<keyword evidence="2" id="KW-1185">Reference proteome</keyword>
<dbReference type="EMBL" id="BJHV01000002">
    <property type="protein sequence ID" value="GDY49168.1"/>
    <property type="molecule type" value="Genomic_DNA"/>
</dbReference>